<proteinExistence type="predicted"/>
<accession>A0A7J7FSH8</accession>
<reference evidence="2" key="1">
    <citation type="journal article" date="2020" name="Nat. Commun.">
        <title>Genome assembly of wild tea tree DASZ reveals pedigree and selection history of tea varieties.</title>
        <authorList>
            <person name="Zhang W."/>
            <person name="Zhang Y."/>
            <person name="Qiu H."/>
            <person name="Guo Y."/>
            <person name="Wan H."/>
            <person name="Zhang X."/>
            <person name="Scossa F."/>
            <person name="Alseekh S."/>
            <person name="Zhang Q."/>
            <person name="Wang P."/>
            <person name="Xu L."/>
            <person name="Schmidt M.H."/>
            <person name="Jia X."/>
            <person name="Li D."/>
            <person name="Zhu A."/>
            <person name="Guo F."/>
            <person name="Chen W."/>
            <person name="Ni D."/>
            <person name="Usadel B."/>
            <person name="Fernie A.R."/>
            <person name="Wen W."/>
        </authorList>
    </citation>
    <scope>NUCLEOTIDE SEQUENCE [LARGE SCALE GENOMIC DNA]</scope>
    <source>
        <strain evidence="2">cv. G240</strain>
    </source>
</reference>
<dbReference type="Proteomes" id="UP000593564">
    <property type="component" value="Unassembled WGS sequence"/>
</dbReference>
<sequence length="150" mass="17369">MVKLATQSFEHKPAYQLVDEGIKELRVKVNNMIKGVGNFDTKELNVDDPNFTQVKGIKKKDVGYKGRGRLKPWHEMMNKKTKVISQPALGISLHLAGHNPMETEPFFRNESSFDFSIYSEPPHKIDMGIHFLVFVLRIEIKGFYNFVWMI</sequence>
<name>A0A7J7FSH8_CAMSI</name>
<evidence type="ECO:0000313" key="2">
    <source>
        <dbReference type="Proteomes" id="UP000593564"/>
    </source>
</evidence>
<organism evidence="1 2">
    <name type="scientific">Camellia sinensis</name>
    <name type="common">Tea plant</name>
    <name type="synonym">Thea sinensis</name>
    <dbReference type="NCBI Taxonomy" id="4442"/>
    <lineage>
        <taxon>Eukaryota</taxon>
        <taxon>Viridiplantae</taxon>
        <taxon>Streptophyta</taxon>
        <taxon>Embryophyta</taxon>
        <taxon>Tracheophyta</taxon>
        <taxon>Spermatophyta</taxon>
        <taxon>Magnoliopsida</taxon>
        <taxon>eudicotyledons</taxon>
        <taxon>Gunneridae</taxon>
        <taxon>Pentapetalae</taxon>
        <taxon>asterids</taxon>
        <taxon>Ericales</taxon>
        <taxon>Theaceae</taxon>
        <taxon>Camellia</taxon>
    </lineage>
</organism>
<keyword evidence="2" id="KW-1185">Reference proteome</keyword>
<evidence type="ECO:0000313" key="1">
    <source>
        <dbReference type="EMBL" id="KAF5931333.1"/>
    </source>
</evidence>
<protein>
    <submittedName>
        <fullName evidence="1">Uncharacterized protein</fullName>
    </submittedName>
</protein>
<gene>
    <name evidence="1" type="ORF">HYC85_032206</name>
</gene>
<comment type="caution">
    <text evidence="1">The sequence shown here is derived from an EMBL/GenBank/DDBJ whole genome shotgun (WGS) entry which is preliminary data.</text>
</comment>
<reference evidence="1 2" key="2">
    <citation type="submission" date="2020-07" db="EMBL/GenBank/DDBJ databases">
        <title>Genome assembly of wild tea tree DASZ reveals pedigree and selection history of tea varieties.</title>
        <authorList>
            <person name="Zhang W."/>
        </authorList>
    </citation>
    <scope>NUCLEOTIDE SEQUENCE [LARGE SCALE GENOMIC DNA]</scope>
    <source>
        <strain evidence="2">cv. G240</strain>
        <tissue evidence="1">Leaf</tissue>
    </source>
</reference>
<dbReference type="AlphaFoldDB" id="A0A7J7FSH8"/>
<dbReference type="EMBL" id="JACBKZ010000015">
    <property type="protein sequence ID" value="KAF5931333.1"/>
    <property type="molecule type" value="Genomic_DNA"/>
</dbReference>